<protein>
    <submittedName>
        <fullName evidence="1">Uncharacterized protein</fullName>
    </submittedName>
</protein>
<organism evidence="1 2">
    <name type="scientific">Ferrimonas aestuarii</name>
    <dbReference type="NCBI Taxonomy" id="2569539"/>
    <lineage>
        <taxon>Bacteria</taxon>
        <taxon>Pseudomonadati</taxon>
        <taxon>Pseudomonadota</taxon>
        <taxon>Gammaproteobacteria</taxon>
        <taxon>Alteromonadales</taxon>
        <taxon>Ferrimonadaceae</taxon>
        <taxon>Ferrimonas</taxon>
    </lineage>
</organism>
<dbReference type="EMBL" id="SWCJ01000019">
    <property type="protein sequence ID" value="TKB50902.1"/>
    <property type="molecule type" value="Genomic_DNA"/>
</dbReference>
<comment type="caution">
    <text evidence="1">The sequence shown here is derived from an EMBL/GenBank/DDBJ whole genome shotgun (WGS) entry which is preliminary data.</text>
</comment>
<sequence length="120" mass="14132">MAVTEAVPEVAELIELLKYPRNKMRDNMDVRFCPHAAFYNPVDERCTYCHQGMECKWLNHNDELVANEAKPLRDFRRELTLACDYVEAQLTPAHLSRRACSCDNCKWLEKVRKVLDQEWS</sequence>
<dbReference type="Proteomes" id="UP000305675">
    <property type="component" value="Unassembled WGS sequence"/>
</dbReference>
<evidence type="ECO:0000313" key="1">
    <source>
        <dbReference type="EMBL" id="TKB50902.1"/>
    </source>
</evidence>
<dbReference type="AlphaFoldDB" id="A0A4U1BLC9"/>
<proteinExistence type="predicted"/>
<dbReference type="RefSeq" id="WP_136864835.1">
    <property type="nucleotide sequence ID" value="NZ_SWCJ01000019.1"/>
</dbReference>
<reference evidence="1 2" key="1">
    <citation type="submission" date="2019-04" db="EMBL/GenBank/DDBJ databases">
        <authorList>
            <person name="Hwang J.C."/>
        </authorList>
    </citation>
    <scope>NUCLEOTIDE SEQUENCE [LARGE SCALE GENOMIC DNA]</scope>
    <source>
        <strain evidence="1 2">IMCC35002</strain>
    </source>
</reference>
<dbReference type="OrthoDB" id="6263931at2"/>
<keyword evidence="2" id="KW-1185">Reference proteome</keyword>
<evidence type="ECO:0000313" key="2">
    <source>
        <dbReference type="Proteomes" id="UP000305675"/>
    </source>
</evidence>
<gene>
    <name evidence="1" type="ORF">FCL42_18060</name>
</gene>
<accession>A0A4U1BLC9</accession>
<name>A0A4U1BLC9_9GAMM</name>